<evidence type="ECO:0000313" key="2">
    <source>
        <dbReference type="EMBL" id="GMG30180.1"/>
    </source>
</evidence>
<protein>
    <submittedName>
        <fullName evidence="2">Unnamed protein product</fullName>
    </submittedName>
</protein>
<reference evidence="2" key="1">
    <citation type="submission" date="2023-04" db="EMBL/GenBank/DDBJ databases">
        <title>Aspergillus oryzae NBRC 4228.</title>
        <authorList>
            <person name="Ichikawa N."/>
            <person name="Sato H."/>
            <person name="Tonouchi N."/>
        </authorList>
    </citation>
    <scope>NUCLEOTIDE SEQUENCE</scope>
    <source>
        <strain evidence="2">NBRC 4228</strain>
    </source>
</reference>
<dbReference type="Proteomes" id="UP001165205">
    <property type="component" value="Unassembled WGS sequence"/>
</dbReference>
<dbReference type="EMBL" id="BSYA01000067">
    <property type="protein sequence ID" value="GMG30180.1"/>
    <property type="molecule type" value="Genomic_DNA"/>
</dbReference>
<dbReference type="AlphaFoldDB" id="A0AAN4YMP8"/>
<comment type="caution">
    <text evidence="2">The sequence shown here is derived from an EMBL/GenBank/DDBJ whole genome shotgun (WGS) entry which is preliminary data.</text>
</comment>
<gene>
    <name evidence="2" type="ORF">Aory04_000629300</name>
</gene>
<sequence>MMWGWGKLKRQEMRGGGEKNSSPSTAFLCFYVAPSSQVNLVPNEKVGAKRVINPHSPSGWDASHAKSDFCKDVESKPLYQICLNSSHGNRPIPNRQLSMGKEEIIGRRTKSKTKEREKEKKKERRGERRDWDGCRNTLDVAYLSMFMVQKPCVDNGSQASSFKSILWVTSLVVEWGKVWTGSAEIHYHSLG</sequence>
<feature type="region of interest" description="Disordered" evidence="1">
    <location>
        <begin position="101"/>
        <end position="129"/>
    </location>
</feature>
<feature type="region of interest" description="Disordered" evidence="1">
    <location>
        <begin position="1"/>
        <end position="20"/>
    </location>
</feature>
<evidence type="ECO:0000313" key="3">
    <source>
        <dbReference type="Proteomes" id="UP001165205"/>
    </source>
</evidence>
<accession>A0AAN4YMP8</accession>
<evidence type="ECO:0000256" key="1">
    <source>
        <dbReference type="SAM" id="MobiDB-lite"/>
    </source>
</evidence>
<name>A0AAN4YMP8_ASPOZ</name>
<proteinExistence type="predicted"/>
<organism evidence="2 3">
    <name type="scientific">Aspergillus oryzae</name>
    <name type="common">Yellow koji mold</name>
    <dbReference type="NCBI Taxonomy" id="5062"/>
    <lineage>
        <taxon>Eukaryota</taxon>
        <taxon>Fungi</taxon>
        <taxon>Dikarya</taxon>
        <taxon>Ascomycota</taxon>
        <taxon>Pezizomycotina</taxon>
        <taxon>Eurotiomycetes</taxon>
        <taxon>Eurotiomycetidae</taxon>
        <taxon>Eurotiales</taxon>
        <taxon>Aspergillaceae</taxon>
        <taxon>Aspergillus</taxon>
        <taxon>Aspergillus subgen. Circumdati</taxon>
    </lineage>
</organism>